<dbReference type="InterPro" id="IPR036390">
    <property type="entry name" value="WH_DNA-bd_sf"/>
</dbReference>
<protein>
    <submittedName>
        <fullName evidence="6">LysR family transcriptional regulator</fullName>
    </submittedName>
</protein>
<dbReference type="PANTHER" id="PTHR30126:SF39">
    <property type="entry name" value="HTH-TYPE TRANSCRIPTIONAL REGULATOR CYSL"/>
    <property type="match status" value="1"/>
</dbReference>
<keyword evidence="4" id="KW-0804">Transcription</keyword>
<dbReference type="SUPFAM" id="SSF53850">
    <property type="entry name" value="Periplasmic binding protein-like II"/>
    <property type="match status" value="1"/>
</dbReference>
<dbReference type="EMBL" id="BLKS01000001">
    <property type="protein sequence ID" value="GFG50954.1"/>
    <property type="molecule type" value="Genomic_DNA"/>
</dbReference>
<dbReference type="GO" id="GO:0003700">
    <property type="term" value="F:DNA-binding transcription factor activity"/>
    <property type="evidence" value="ECO:0007669"/>
    <property type="project" value="InterPro"/>
</dbReference>
<comment type="caution">
    <text evidence="6">The sequence shown here is derived from an EMBL/GenBank/DDBJ whole genome shotgun (WGS) entry which is preliminary data.</text>
</comment>
<evidence type="ECO:0000313" key="7">
    <source>
        <dbReference type="Proteomes" id="UP000465302"/>
    </source>
</evidence>
<dbReference type="AlphaFoldDB" id="A0A7I9VZR2"/>
<dbReference type="GO" id="GO:0000976">
    <property type="term" value="F:transcription cis-regulatory region binding"/>
    <property type="evidence" value="ECO:0007669"/>
    <property type="project" value="TreeGrafter"/>
</dbReference>
<dbReference type="Pfam" id="PF03466">
    <property type="entry name" value="LysR_substrate"/>
    <property type="match status" value="1"/>
</dbReference>
<dbReference type="Proteomes" id="UP000465302">
    <property type="component" value="Unassembled WGS sequence"/>
</dbReference>
<evidence type="ECO:0000313" key="6">
    <source>
        <dbReference type="EMBL" id="GFG50954.1"/>
    </source>
</evidence>
<dbReference type="Pfam" id="PF00126">
    <property type="entry name" value="HTH_1"/>
    <property type="match status" value="1"/>
</dbReference>
<dbReference type="PROSITE" id="PS50931">
    <property type="entry name" value="HTH_LYSR"/>
    <property type="match status" value="1"/>
</dbReference>
<evidence type="ECO:0000256" key="4">
    <source>
        <dbReference type="ARBA" id="ARBA00023163"/>
    </source>
</evidence>
<dbReference type="InterPro" id="IPR036388">
    <property type="entry name" value="WH-like_DNA-bd_sf"/>
</dbReference>
<evidence type="ECO:0000256" key="2">
    <source>
        <dbReference type="ARBA" id="ARBA00023015"/>
    </source>
</evidence>
<dbReference type="InterPro" id="IPR000847">
    <property type="entry name" value="LysR_HTH_N"/>
</dbReference>
<evidence type="ECO:0000256" key="1">
    <source>
        <dbReference type="ARBA" id="ARBA00009437"/>
    </source>
</evidence>
<evidence type="ECO:0000256" key="3">
    <source>
        <dbReference type="ARBA" id="ARBA00023125"/>
    </source>
</evidence>
<sequence>MYPSYGYGVSLSPRMPELGALEVLLAVAHTGSLNAAAREVGVTQQAVSARIASIEAQTGVQMVIRSKHGSTLTPAGVLVSQWAARLLDVAGELDAGIAALRHDLRMHVRVSSSLTIAEHLLPGWLVSMRAVAPDRNESAEVVLTAANSDTVIQQVREGEADIGFVEGPYIPRGIRSRVIARDELVVVVRPDHPWVRKRRVLTAAELNEIPLVSREEGSGTRYALRAALEAALGRHTPQAPPALVLSTTSAVRAAVLAGAGPAVLSELAVADDLASNRLGRVMVSGIDLRRPLRAIWIGPRNRPAGPVRDLLAHILSQPPRTR</sequence>
<dbReference type="Gene3D" id="3.40.190.10">
    <property type="entry name" value="Periplasmic binding protein-like II"/>
    <property type="match status" value="2"/>
</dbReference>
<dbReference type="InterPro" id="IPR005119">
    <property type="entry name" value="LysR_subst-bd"/>
</dbReference>
<keyword evidence="2" id="KW-0805">Transcription regulation</keyword>
<dbReference type="PANTHER" id="PTHR30126">
    <property type="entry name" value="HTH-TYPE TRANSCRIPTIONAL REGULATOR"/>
    <property type="match status" value="1"/>
</dbReference>
<keyword evidence="3" id="KW-0238">DNA-binding</keyword>
<organism evidence="6 7">
    <name type="scientific">Mycolicibacterium agri</name>
    <name type="common">Mycobacterium agri</name>
    <dbReference type="NCBI Taxonomy" id="36811"/>
    <lineage>
        <taxon>Bacteria</taxon>
        <taxon>Bacillati</taxon>
        <taxon>Actinomycetota</taxon>
        <taxon>Actinomycetes</taxon>
        <taxon>Mycobacteriales</taxon>
        <taxon>Mycobacteriaceae</taxon>
        <taxon>Mycolicibacterium</taxon>
    </lineage>
</organism>
<comment type="similarity">
    <text evidence="1">Belongs to the LysR transcriptional regulatory family.</text>
</comment>
<proteinExistence type="inferred from homology"/>
<reference evidence="6 7" key="1">
    <citation type="journal article" date="2019" name="Emerg. Microbes Infect.">
        <title>Comprehensive subspecies identification of 175 nontuberculous mycobacteria species based on 7547 genomic profiles.</title>
        <authorList>
            <person name="Matsumoto Y."/>
            <person name="Kinjo T."/>
            <person name="Motooka D."/>
            <person name="Nabeya D."/>
            <person name="Jung N."/>
            <person name="Uechi K."/>
            <person name="Horii T."/>
            <person name="Iida T."/>
            <person name="Fujita J."/>
            <person name="Nakamura S."/>
        </authorList>
    </citation>
    <scope>NUCLEOTIDE SEQUENCE [LARGE SCALE GENOMIC DNA]</scope>
    <source>
        <strain evidence="6 7">JCM 6377</strain>
    </source>
</reference>
<dbReference type="SUPFAM" id="SSF46785">
    <property type="entry name" value="Winged helix' DNA-binding domain"/>
    <property type="match status" value="1"/>
</dbReference>
<accession>A0A7I9VZR2</accession>
<dbReference type="Gene3D" id="1.10.10.10">
    <property type="entry name" value="Winged helix-like DNA-binding domain superfamily/Winged helix DNA-binding domain"/>
    <property type="match status" value="1"/>
</dbReference>
<evidence type="ECO:0000259" key="5">
    <source>
        <dbReference type="PROSITE" id="PS50931"/>
    </source>
</evidence>
<feature type="domain" description="HTH lysR-type" evidence="5">
    <location>
        <begin position="16"/>
        <end position="73"/>
    </location>
</feature>
<gene>
    <name evidence="6" type="ORF">MAGR_23950</name>
</gene>
<name>A0A7I9VZR2_MYCAG</name>